<evidence type="ECO:0000256" key="3">
    <source>
        <dbReference type="ARBA" id="ARBA00004986"/>
    </source>
</evidence>
<dbReference type="InterPro" id="IPR005260">
    <property type="entry name" value="Asp_kin_monofn"/>
</dbReference>
<protein>
    <recommendedName>
        <fullName evidence="7 16">Aspartokinase</fullName>
        <ecNumber evidence="6 16">2.7.2.4</ecNumber>
    </recommendedName>
</protein>
<dbReference type="PROSITE" id="PS00324">
    <property type="entry name" value="ASPARTOKINASE"/>
    <property type="match status" value="1"/>
</dbReference>
<dbReference type="EC" id="2.7.2.4" evidence="6 16"/>
<dbReference type="PANTHER" id="PTHR21499">
    <property type="entry name" value="ASPARTATE KINASE"/>
    <property type="match status" value="1"/>
</dbReference>
<dbReference type="SUPFAM" id="SSF55021">
    <property type="entry name" value="ACT-like"/>
    <property type="match status" value="1"/>
</dbReference>
<dbReference type="InterPro" id="IPR054352">
    <property type="entry name" value="ACT_Aspartokinase"/>
</dbReference>
<dbReference type="PANTHER" id="PTHR21499:SF3">
    <property type="entry name" value="ASPARTOKINASE"/>
    <property type="match status" value="1"/>
</dbReference>
<evidence type="ECO:0000256" key="4">
    <source>
        <dbReference type="ARBA" id="ARBA00005139"/>
    </source>
</evidence>
<evidence type="ECO:0000313" key="20">
    <source>
        <dbReference type="EMBL" id="MDT0546493.1"/>
    </source>
</evidence>
<dbReference type="NCBIfam" id="TIGR00657">
    <property type="entry name" value="asp_kinases"/>
    <property type="match status" value="1"/>
</dbReference>
<dbReference type="NCBIfam" id="NF005155">
    <property type="entry name" value="PRK06635.1-4"/>
    <property type="match status" value="1"/>
</dbReference>
<dbReference type="CDD" id="cd04261">
    <property type="entry name" value="AAK_AKii-LysC-BS"/>
    <property type="match status" value="1"/>
</dbReference>
<evidence type="ECO:0000256" key="6">
    <source>
        <dbReference type="ARBA" id="ARBA00013059"/>
    </source>
</evidence>
<comment type="function">
    <text evidence="1">Catalyzes the phosphorylation of the beta-carboxyl group of aspartic acid with ATP to yield 4-phospho-L-aspartate, which is involved in the branched biosynthetic pathway leading to the biosynthesis of amino acids lysine, threonine, isoleucine and methionine.</text>
</comment>
<keyword evidence="11 16" id="KW-0418">Kinase</keyword>
<keyword evidence="8 17" id="KW-0028">Amino-acid biosynthesis</keyword>
<evidence type="ECO:0000259" key="19">
    <source>
        <dbReference type="Pfam" id="PF22468"/>
    </source>
</evidence>
<comment type="pathway">
    <text evidence="2 17">Amino-acid biosynthesis; L-lysine biosynthesis via DAP pathway; (S)-tetrahydrodipicolinate from L-aspartate: step 1/4.</text>
</comment>
<dbReference type="NCBIfam" id="NF005154">
    <property type="entry name" value="PRK06635.1-2"/>
    <property type="match status" value="1"/>
</dbReference>
<dbReference type="Pfam" id="PF00696">
    <property type="entry name" value="AA_kinase"/>
    <property type="match status" value="1"/>
</dbReference>
<dbReference type="RefSeq" id="WP_311726963.1">
    <property type="nucleotide sequence ID" value="NZ_JAVRFD010000014.1"/>
</dbReference>
<keyword evidence="21" id="KW-1185">Reference proteome</keyword>
<dbReference type="InterPro" id="IPR018042">
    <property type="entry name" value="Aspartate_kinase_CS"/>
</dbReference>
<dbReference type="PIRSF" id="PIRSF000726">
    <property type="entry name" value="Asp_kin"/>
    <property type="match status" value="1"/>
</dbReference>
<dbReference type="InterPro" id="IPR036393">
    <property type="entry name" value="AceGlu_kinase-like_sf"/>
</dbReference>
<dbReference type="InterPro" id="IPR045865">
    <property type="entry name" value="ACT-like_dom_sf"/>
</dbReference>
<accession>A0ABU2XNN7</accession>
<dbReference type="InterPro" id="IPR001341">
    <property type="entry name" value="Asp_kinase"/>
</dbReference>
<organism evidence="20 21">
    <name type="scientific">Streptomyces lonegramiae</name>
    <dbReference type="NCBI Taxonomy" id="3075524"/>
    <lineage>
        <taxon>Bacteria</taxon>
        <taxon>Bacillati</taxon>
        <taxon>Actinomycetota</taxon>
        <taxon>Actinomycetes</taxon>
        <taxon>Kitasatosporales</taxon>
        <taxon>Streptomycetaceae</taxon>
        <taxon>Streptomyces</taxon>
    </lineage>
</organism>
<dbReference type="SUPFAM" id="SSF53633">
    <property type="entry name" value="Carbamate kinase-like"/>
    <property type="match status" value="1"/>
</dbReference>
<evidence type="ECO:0000256" key="14">
    <source>
        <dbReference type="ARBA" id="ARBA00023154"/>
    </source>
</evidence>
<evidence type="ECO:0000256" key="16">
    <source>
        <dbReference type="RuleBase" id="RU003448"/>
    </source>
</evidence>
<feature type="domain" description="Aspartokinase ACT" evidence="19">
    <location>
        <begin position="349"/>
        <end position="407"/>
    </location>
</feature>
<comment type="pathway">
    <text evidence="3 17">Amino-acid biosynthesis; L-methionine biosynthesis via de novo pathway; L-homoserine from L-aspartate: step 1/3.</text>
</comment>
<evidence type="ECO:0000256" key="12">
    <source>
        <dbReference type="ARBA" id="ARBA00022840"/>
    </source>
</evidence>
<feature type="domain" description="Aspartate/glutamate/uridylate kinase" evidence="18">
    <location>
        <begin position="1"/>
        <end position="230"/>
    </location>
</feature>
<dbReference type="InterPro" id="IPR041740">
    <property type="entry name" value="AKii-LysC-BS"/>
</dbReference>
<evidence type="ECO:0000259" key="18">
    <source>
        <dbReference type="Pfam" id="PF00696"/>
    </source>
</evidence>
<dbReference type="GO" id="GO:0004072">
    <property type="term" value="F:aspartate kinase activity"/>
    <property type="evidence" value="ECO:0007669"/>
    <property type="project" value="UniProtKB-EC"/>
</dbReference>
<evidence type="ECO:0000256" key="13">
    <source>
        <dbReference type="ARBA" id="ARBA00022915"/>
    </source>
</evidence>
<reference evidence="20" key="1">
    <citation type="submission" date="2024-05" db="EMBL/GenBank/DDBJ databases">
        <title>30 novel species of actinomycetes from the DSMZ collection.</title>
        <authorList>
            <person name="Nouioui I."/>
        </authorList>
    </citation>
    <scope>NUCLEOTIDE SEQUENCE</scope>
    <source>
        <strain evidence="20">DSM 41529</strain>
    </source>
</reference>
<evidence type="ECO:0000256" key="15">
    <source>
        <dbReference type="ARBA" id="ARBA00047872"/>
    </source>
</evidence>
<dbReference type="Proteomes" id="UP001180754">
    <property type="component" value="Unassembled WGS sequence"/>
</dbReference>
<evidence type="ECO:0000256" key="1">
    <source>
        <dbReference type="ARBA" id="ARBA00002843"/>
    </source>
</evidence>
<comment type="catalytic activity">
    <reaction evidence="15 16">
        <text>L-aspartate + ATP = 4-phospho-L-aspartate + ADP</text>
        <dbReference type="Rhea" id="RHEA:23776"/>
        <dbReference type="ChEBI" id="CHEBI:29991"/>
        <dbReference type="ChEBI" id="CHEBI:30616"/>
        <dbReference type="ChEBI" id="CHEBI:57535"/>
        <dbReference type="ChEBI" id="CHEBI:456216"/>
        <dbReference type="EC" id="2.7.2.4"/>
    </reaction>
</comment>
<name>A0ABU2XNN7_9ACTN</name>
<dbReference type="Pfam" id="PF22468">
    <property type="entry name" value="ACT_9"/>
    <property type="match status" value="1"/>
</dbReference>
<dbReference type="Gene3D" id="3.30.2130.10">
    <property type="entry name" value="VC0802-like"/>
    <property type="match status" value="1"/>
</dbReference>
<gene>
    <name evidence="20" type="ORF">RND15_27840</name>
</gene>
<evidence type="ECO:0000313" key="21">
    <source>
        <dbReference type="Proteomes" id="UP001180754"/>
    </source>
</evidence>
<dbReference type="EMBL" id="JAVRFD010000014">
    <property type="protein sequence ID" value="MDT0546493.1"/>
    <property type="molecule type" value="Genomic_DNA"/>
</dbReference>
<comment type="caution">
    <text evidence="20">The sequence shown here is derived from an EMBL/GenBank/DDBJ whole genome shotgun (WGS) entry which is preliminary data.</text>
</comment>
<evidence type="ECO:0000256" key="10">
    <source>
        <dbReference type="ARBA" id="ARBA00022741"/>
    </source>
</evidence>
<evidence type="ECO:0000256" key="11">
    <source>
        <dbReference type="ARBA" id="ARBA00022777"/>
    </source>
</evidence>
<dbReference type="Gene3D" id="3.40.1160.10">
    <property type="entry name" value="Acetylglutamate kinase-like"/>
    <property type="match status" value="1"/>
</dbReference>
<sequence length="430" mass="44514">MLIVQKYGGSSVPTTERITCVAERVVAAHDAGHDVVVVVSAMGRTTDQLLRLAREVDPLPAARELDALLTTGERVSSALTAMAIHALGAPAYSFSGRQAGVLTTSDHGRAQIVEVRPGRVRQALDRGAIALVTGFEGVCGETDEVTTLGRGGSDTTAVALAAALKADVCEIYTDVAGVFTADPGMVPEARPLGRLTHEAMCEMAAGGARVLALPSAEYARRHGVTVHVRSSFDDRPGTVISDEASDEAGDPGAEAAAVMGVAHDMSGVKITVFGVPDGDRSAGRVHGVLADAGIEAVESHGVPRPDGRSADVALVLPRTDVAAAMTALRTHRRELGYERVTYRDRIGKVSIVGSGLLTRADVCVTLRDTLAGAGVPFESFSATDTRISALCPASRLVDAVRAVHRALVGGARGLSRPVALLGRSRRSGGG</sequence>
<keyword evidence="13" id="KW-0220">Diaminopimelate biosynthesis</keyword>
<proteinExistence type="inferred from homology"/>
<comment type="pathway">
    <text evidence="4 17">Amino-acid biosynthesis; L-threonine biosynthesis; L-threonine from L-aspartate: step 1/5.</text>
</comment>
<keyword evidence="12" id="KW-0067">ATP-binding</keyword>
<keyword evidence="9 16" id="KW-0808">Transferase</keyword>
<keyword evidence="14" id="KW-0457">Lysine biosynthesis</keyword>
<comment type="similarity">
    <text evidence="5 16">Belongs to the aspartokinase family.</text>
</comment>
<evidence type="ECO:0000256" key="8">
    <source>
        <dbReference type="ARBA" id="ARBA00022605"/>
    </source>
</evidence>
<evidence type="ECO:0000256" key="9">
    <source>
        <dbReference type="ARBA" id="ARBA00022679"/>
    </source>
</evidence>
<evidence type="ECO:0000256" key="17">
    <source>
        <dbReference type="RuleBase" id="RU004249"/>
    </source>
</evidence>
<dbReference type="InterPro" id="IPR001048">
    <property type="entry name" value="Asp/Glu/Uridylate_kinase"/>
</dbReference>
<keyword evidence="10" id="KW-0547">Nucleotide-binding</keyword>
<evidence type="ECO:0000256" key="5">
    <source>
        <dbReference type="ARBA" id="ARBA00010122"/>
    </source>
</evidence>
<evidence type="ECO:0000256" key="7">
    <source>
        <dbReference type="ARBA" id="ARBA00016273"/>
    </source>
</evidence>
<evidence type="ECO:0000256" key="2">
    <source>
        <dbReference type="ARBA" id="ARBA00004766"/>
    </source>
</evidence>